<dbReference type="Proteomes" id="UP000093199">
    <property type="component" value="Unassembled WGS sequence"/>
</dbReference>
<sequence>MDDKQLEEKLQLLDKSYHRMPQHLDVDALMQKIDEEENANAQPVINKQPKKMWVWGLGAAAMFIGGVLVSPYILEQESESVIETRSVEMDTGQTEQAEPLDVVEYYGSEADMPLLPNNDEVMERLTVYQQTLRADVQQELGLNDEELNAVPYIVSADKAFAQALSEMEKYDFIFRDEDSIFLDYATPAMLAERGKEAAGLSFGDEISVTIIEFMMTRLEQLTATYTSRTNNDAAVLARQGLYEDGSTINFRYDEFAERYRASLAQFGGFQGLLAFAEFQEPLYIADDIRYAPEDILAYYSEMTNALLYFSSNRAELNMRVDVYDAFELEYVIAITRMLKGTTDYPLNQRVLQKLIDAEPPIFAEIAATISEELQRGVTTTADALTYEDIEAIIAEHQQPKPHVLENSGSWSSGVTNYFKSQDVQTWENYSIDQINALSDLAIILYYVYAQENNQKDMVAYLHNGQEFTLPIDTSAVIGIDYIVSEEEQMKANIQTADGKASVMFEKIDGAWRRTE</sequence>
<accession>A0A1C0YEF1</accession>
<feature type="transmembrane region" description="Helical" evidence="1">
    <location>
        <begin position="52"/>
        <end position="74"/>
    </location>
</feature>
<keyword evidence="1" id="KW-0472">Membrane</keyword>
<dbReference type="EMBL" id="MASJ01000012">
    <property type="protein sequence ID" value="OCS85562.1"/>
    <property type="molecule type" value="Genomic_DNA"/>
</dbReference>
<organism evidence="2 3">
    <name type="scientific">Caryophanon tenue</name>
    <dbReference type="NCBI Taxonomy" id="33978"/>
    <lineage>
        <taxon>Bacteria</taxon>
        <taxon>Bacillati</taxon>
        <taxon>Bacillota</taxon>
        <taxon>Bacilli</taxon>
        <taxon>Bacillales</taxon>
        <taxon>Caryophanaceae</taxon>
        <taxon>Caryophanon</taxon>
    </lineage>
</organism>
<evidence type="ECO:0000313" key="3">
    <source>
        <dbReference type="Proteomes" id="UP000093199"/>
    </source>
</evidence>
<dbReference type="OrthoDB" id="2725889at2"/>
<dbReference type="STRING" id="33978.A6M13_02575"/>
<protein>
    <submittedName>
        <fullName evidence="2">Uncharacterized protein</fullName>
    </submittedName>
</protein>
<keyword evidence="1" id="KW-1133">Transmembrane helix</keyword>
<dbReference type="RefSeq" id="WP_066544682.1">
    <property type="nucleotide sequence ID" value="NZ_MASJ01000012.1"/>
</dbReference>
<reference evidence="2 3" key="1">
    <citation type="submission" date="2016-07" db="EMBL/GenBank/DDBJ databases">
        <title>Caryophanon tenue genome sequencing.</title>
        <authorList>
            <person name="Verma A."/>
            <person name="Pal Y."/>
            <person name="Krishnamurthi S."/>
        </authorList>
    </citation>
    <scope>NUCLEOTIDE SEQUENCE [LARGE SCALE GENOMIC DNA]</scope>
    <source>
        <strain evidence="2 3">DSM 14152</strain>
    </source>
</reference>
<gene>
    <name evidence="2" type="ORF">A6M13_02575</name>
</gene>
<dbReference type="AlphaFoldDB" id="A0A1C0YEF1"/>
<keyword evidence="3" id="KW-1185">Reference proteome</keyword>
<evidence type="ECO:0000256" key="1">
    <source>
        <dbReference type="SAM" id="Phobius"/>
    </source>
</evidence>
<name>A0A1C0YEF1_9BACL</name>
<keyword evidence="1" id="KW-0812">Transmembrane</keyword>
<proteinExistence type="predicted"/>
<comment type="caution">
    <text evidence="2">The sequence shown here is derived from an EMBL/GenBank/DDBJ whole genome shotgun (WGS) entry which is preliminary data.</text>
</comment>
<evidence type="ECO:0000313" key="2">
    <source>
        <dbReference type="EMBL" id="OCS85562.1"/>
    </source>
</evidence>